<evidence type="ECO:0000313" key="3">
    <source>
        <dbReference type="Proteomes" id="UP000680206"/>
    </source>
</evidence>
<proteinExistence type="predicted"/>
<evidence type="ECO:0000313" key="2">
    <source>
        <dbReference type="EMBL" id="MBO2464678.1"/>
    </source>
</evidence>
<keyword evidence="1" id="KW-0732">Signal</keyword>
<dbReference type="EMBL" id="JAGEPF010000037">
    <property type="protein sequence ID" value="MBO2464678.1"/>
    <property type="molecule type" value="Genomic_DNA"/>
</dbReference>
<reference evidence="2 3" key="1">
    <citation type="submission" date="2021-03" db="EMBL/GenBank/DDBJ databases">
        <title>Actinomadura violae sp. nov., isolated from lichen in Thailand.</title>
        <authorList>
            <person name="Kanchanasin P."/>
            <person name="Saeng-In P."/>
            <person name="Phongsopitanun W."/>
            <person name="Yuki M."/>
            <person name="Kudo T."/>
            <person name="Ohkuma M."/>
            <person name="Tanasupawat S."/>
        </authorList>
    </citation>
    <scope>NUCLEOTIDE SEQUENCE [LARGE SCALE GENOMIC DNA]</scope>
    <source>
        <strain evidence="2 3">LCR2-06</strain>
    </source>
</reference>
<evidence type="ECO:0008006" key="4">
    <source>
        <dbReference type="Google" id="ProtNLM"/>
    </source>
</evidence>
<feature type="signal peptide" evidence="1">
    <location>
        <begin position="1"/>
        <end position="26"/>
    </location>
</feature>
<gene>
    <name evidence="2" type="ORF">J4709_44620</name>
</gene>
<dbReference type="Proteomes" id="UP000680206">
    <property type="component" value="Unassembled WGS sequence"/>
</dbReference>
<organism evidence="2 3">
    <name type="scientific">Actinomadura violacea</name>
    <dbReference type="NCBI Taxonomy" id="2819934"/>
    <lineage>
        <taxon>Bacteria</taxon>
        <taxon>Bacillati</taxon>
        <taxon>Actinomycetota</taxon>
        <taxon>Actinomycetes</taxon>
        <taxon>Streptosporangiales</taxon>
        <taxon>Thermomonosporaceae</taxon>
        <taxon>Actinomadura</taxon>
    </lineage>
</organism>
<comment type="caution">
    <text evidence="2">The sequence shown here is derived from an EMBL/GenBank/DDBJ whole genome shotgun (WGS) entry which is preliminary data.</text>
</comment>
<sequence>MRRTSSLLAAAALAATTLTVSTAAHADVSDAKLTVAFDRLAEDRVAKISLKVTSASGVTNVTAHLRYQSSTADPYATLQLTRTQGTDSDGVWEAEYRPDITVRPGGSVVDTVITTADGATTTRRAGLLDCYTTTIEGLTGSPSVVDADHPDTTLRGRLMFRKSRDEAAEPAAGAEVSAAAAKAATEADGSFALQIRGAATVYAYAQGPLCYTEQKAPVTVTKQATVTTATITPASSVGPFGDVRVQGKVVRQGPGGPVPVAGMEIAISAPSGLAAFQPVDPKTGADGTFSAYFQAGTLLGASGAVTVATPGDQFLDGNRITVGPLTIRRVSAFSGFDVGPAQQPYGDPIAAQGRLSIEPDPGSTAKSPVFLEYSLNGKTGWTVWEKQTLEDQGGFYSTTDRPVTADAYWRLRYPGDALTAAAVSPVKYVDVKYRTQMYNFNASPEPVKKGKAITVKGLLYRFMDKVAPGPNAPVTIYFKPSGSSKWTQMAVVKTASNGWFSKAFKASKDGTWMASYNGSANYFASNKLSDYVDVR</sequence>
<accession>A0ABS3S7X8</accession>
<protein>
    <recommendedName>
        <fullName evidence="4">Carboxypeptidase regulatory-like domain-containing protein</fullName>
    </recommendedName>
</protein>
<dbReference type="RefSeq" id="WP_208251392.1">
    <property type="nucleotide sequence ID" value="NZ_JAGEPF010000037.1"/>
</dbReference>
<keyword evidence="3" id="KW-1185">Reference proteome</keyword>
<name>A0ABS3S7X8_9ACTN</name>
<feature type="chain" id="PRO_5045677749" description="Carboxypeptidase regulatory-like domain-containing protein" evidence="1">
    <location>
        <begin position="27"/>
        <end position="535"/>
    </location>
</feature>
<evidence type="ECO:0000256" key="1">
    <source>
        <dbReference type="SAM" id="SignalP"/>
    </source>
</evidence>